<dbReference type="EMBL" id="MN062186">
    <property type="protein sequence ID" value="QEG09296.1"/>
    <property type="molecule type" value="Genomic_DNA"/>
</dbReference>
<dbReference type="NCBIfam" id="TIGR04387">
    <property type="entry name" value="capsid_maj_N4"/>
    <property type="match status" value="1"/>
</dbReference>
<proteinExistence type="predicted"/>
<evidence type="ECO:0000313" key="1">
    <source>
        <dbReference type="EMBL" id="QEG09296.1"/>
    </source>
</evidence>
<sequence>MALNYNAPADGQKSSIDGDGSDQMRSFMWLKNSIIETRREQYFMPLANVTNMPKNFGKKIKVYYYVPLLDDRNINDQGIDANGVAIADGNLYGSSKDIGKITSKLPTLTENGGRVNRVGFTRLEREGTLHKFGFFYEWTQESVDFDSDDELRDHLSRELMNGAVQLTEAVLQADLLTMAGTVFYAGAATNDGEVTGEATPAAGGNPEIPASIVDYRLLMRLDQTLTDLRSPTSVTIITGSRLIDTKVLGATRVIYVGSELAPILKSMKDLFGNKAFVEIQHYAAAGTVLNGEIGSIDKWRIIQVPEMLHWAAKGAVVDTNPGYRSSQNAAGEERYDIFPMLTIGDDSFTTIGFQTDGKTVKFNVITKMPGKDTADRNDPFGETGFSSIKWYYGILIKRPERLAVIKTVAPI</sequence>
<reference evidence="2" key="1">
    <citation type="submission" date="2019-06" db="EMBL/GenBank/DDBJ databases">
        <title>The complete genome of Stenotrophomonas phage Pokken.</title>
        <authorList>
            <person name="Hayden A."/>
            <person name="Martinez N."/>
            <person name="Moreland R."/>
            <person name="Liu M."/>
            <person name="Gonzalez C.F."/>
            <person name="Ramsey J."/>
        </authorList>
    </citation>
    <scope>NUCLEOTIDE SEQUENCE [LARGE SCALE GENOMIC DNA]</scope>
</reference>
<dbReference type="Proteomes" id="UP000324257">
    <property type="component" value="Segment"/>
</dbReference>
<accession>A0A5B9N9L1</accession>
<keyword evidence="2" id="KW-1185">Reference proteome</keyword>
<organism evidence="1 2">
    <name type="scientific">Stenotrophomonas phage Pokken</name>
    <dbReference type="NCBI Taxonomy" id="2596674"/>
    <lineage>
        <taxon>Viruses</taxon>
        <taxon>Duplodnaviria</taxon>
        <taxon>Heunggongvirae</taxon>
        <taxon>Uroviricota</taxon>
        <taxon>Caudoviricetes</taxon>
        <taxon>Schitoviridae</taxon>
        <taxon>Pokkenvirus</taxon>
        <taxon>Pokkenvirus pokken</taxon>
    </lineage>
</organism>
<evidence type="ECO:0000313" key="2">
    <source>
        <dbReference type="Proteomes" id="UP000324257"/>
    </source>
</evidence>
<name>A0A5B9N9L1_9CAUD</name>
<protein>
    <submittedName>
        <fullName evidence="1">Major capsid protein</fullName>
    </submittedName>
</protein>
<dbReference type="Pfam" id="PF25209">
    <property type="entry name" value="Phage_capsid_4"/>
    <property type="match status" value="1"/>
</dbReference>
<gene>
    <name evidence="1" type="ORF">CPT_Pokken_078</name>
</gene>